<feature type="transmembrane region" description="Helical" evidence="2">
    <location>
        <begin position="253"/>
        <end position="273"/>
    </location>
</feature>
<feature type="compositionally biased region" description="Polar residues" evidence="1">
    <location>
        <begin position="23"/>
        <end position="50"/>
    </location>
</feature>
<dbReference type="PANTHER" id="PTHR34391:SF1">
    <property type="entry name" value="UPF0658 GOLGI APPARATUS MEMBRANE PROTEIN C1952.10C-RELATED"/>
    <property type="match status" value="1"/>
</dbReference>
<accession>A0A9P6RX07</accession>
<dbReference type="EMBL" id="JAAAIP010000007">
    <property type="protein sequence ID" value="KAG0330043.1"/>
    <property type="molecule type" value="Genomic_DNA"/>
</dbReference>
<feature type="transmembrane region" description="Helical" evidence="2">
    <location>
        <begin position="354"/>
        <end position="375"/>
    </location>
</feature>
<feature type="transmembrane region" description="Helical" evidence="2">
    <location>
        <begin position="415"/>
        <end position="435"/>
    </location>
</feature>
<comment type="caution">
    <text evidence="3">The sequence shown here is derived from an EMBL/GenBank/DDBJ whole genome shotgun (WGS) entry which is preliminary data.</text>
</comment>
<evidence type="ECO:0000313" key="3">
    <source>
        <dbReference type="EMBL" id="KAG0330043.1"/>
    </source>
</evidence>
<feature type="compositionally biased region" description="Low complexity" evidence="1">
    <location>
        <begin position="51"/>
        <end position="70"/>
    </location>
</feature>
<protein>
    <submittedName>
        <fullName evidence="3">Uncharacterized protein</fullName>
    </submittedName>
</protein>
<dbReference type="AlphaFoldDB" id="A0A9P6RX07"/>
<keyword evidence="2" id="KW-0812">Transmembrane</keyword>
<feature type="region of interest" description="Disordered" evidence="1">
    <location>
        <begin position="23"/>
        <end position="75"/>
    </location>
</feature>
<feature type="transmembrane region" description="Helical" evidence="2">
    <location>
        <begin position="227"/>
        <end position="246"/>
    </location>
</feature>
<feature type="transmembrane region" description="Helical" evidence="2">
    <location>
        <begin position="305"/>
        <end position="328"/>
    </location>
</feature>
<evidence type="ECO:0000313" key="4">
    <source>
        <dbReference type="Proteomes" id="UP000738325"/>
    </source>
</evidence>
<proteinExistence type="predicted"/>
<gene>
    <name evidence="3" type="ORF">BGZ99_008766</name>
</gene>
<organism evidence="3 4">
    <name type="scientific">Dissophora globulifera</name>
    <dbReference type="NCBI Taxonomy" id="979702"/>
    <lineage>
        <taxon>Eukaryota</taxon>
        <taxon>Fungi</taxon>
        <taxon>Fungi incertae sedis</taxon>
        <taxon>Mucoromycota</taxon>
        <taxon>Mortierellomycotina</taxon>
        <taxon>Mortierellomycetes</taxon>
        <taxon>Mortierellales</taxon>
        <taxon>Mortierellaceae</taxon>
        <taxon>Dissophora</taxon>
    </lineage>
</organism>
<feature type="transmembrane region" description="Helical" evidence="2">
    <location>
        <begin position="387"/>
        <end position="408"/>
    </location>
</feature>
<dbReference type="InterPro" id="IPR040410">
    <property type="entry name" value="UPF0658_Golgi"/>
</dbReference>
<feature type="transmembrane region" description="Helical" evidence="2">
    <location>
        <begin position="173"/>
        <end position="197"/>
    </location>
</feature>
<reference evidence="3" key="1">
    <citation type="journal article" date="2020" name="Fungal Divers.">
        <title>Resolving the Mortierellaceae phylogeny through synthesis of multi-gene phylogenetics and phylogenomics.</title>
        <authorList>
            <person name="Vandepol N."/>
            <person name="Liber J."/>
            <person name="Desiro A."/>
            <person name="Na H."/>
            <person name="Kennedy M."/>
            <person name="Barry K."/>
            <person name="Grigoriev I.V."/>
            <person name="Miller A.N."/>
            <person name="O'Donnell K."/>
            <person name="Stajich J.E."/>
            <person name="Bonito G."/>
        </authorList>
    </citation>
    <scope>NUCLEOTIDE SEQUENCE</scope>
    <source>
        <strain evidence="3">REB-010B</strain>
    </source>
</reference>
<keyword evidence="2" id="KW-0472">Membrane</keyword>
<feature type="transmembrane region" description="Helical" evidence="2">
    <location>
        <begin position="455"/>
        <end position="477"/>
    </location>
</feature>
<evidence type="ECO:0000256" key="2">
    <source>
        <dbReference type="SAM" id="Phobius"/>
    </source>
</evidence>
<keyword evidence="4" id="KW-1185">Reference proteome</keyword>
<dbReference type="GO" id="GO:0005794">
    <property type="term" value="C:Golgi apparatus"/>
    <property type="evidence" value="ECO:0007669"/>
    <property type="project" value="TreeGrafter"/>
</dbReference>
<evidence type="ECO:0000256" key="1">
    <source>
        <dbReference type="SAM" id="MobiDB-lite"/>
    </source>
</evidence>
<name>A0A9P6RX07_9FUNG</name>
<dbReference type="Proteomes" id="UP000738325">
    <property type="component" value="Unassembled WGS sequence"/>
</dbReference>
<keyword evidence="2" id="KW-1133">Transmembrane helix</keyword>
<dbReference type="PANTHER" id="PTHR34391">
    <property type="entry name" value="UPF0658 GOLGI APPARATUS MEMBRANE PROTEIN C1952.10C-RELATED"/>
    <property type="match status" value="1"/>
</dbReference>
<dbReference type="OrthoDB" id="2448307at2759"/>
<sequence length="510" mass="58006">MPGQVHGQGPSSTMQQHISIDQSHPLDSNYYDNSSRYPPSTQYPANNYTADPNDYSNSSNYVSNSPTNPSAGFHNATPHQLEQLHLQKQHQQRLQEQIQTEDSIRMQQHRVARPNAAAAMQDPRTYENKPANYYAYPPQQNLSSTSLDNIQDGSFKARVTKLVKFPCSNYGKALMIIIAVEALMVIIMQTVIVVKYFRALRGTPMDPEPGDDLLPPYLDPRNQSRSIPAYLIVFVFAQLFQLVLAWDAVRAQNTIEMIAIVSFNLCCFAYSIFEISQTRASLETTPSFLDPNWTAADLMNSLKPFLIVVVVVIGVTQCIVTWLAYQLFQEFGWKIYKKIGADPNMKKMYRSYQIYLVLIKVDLFFFVGFSIQFIYLTLTKRAADPEYWLTIIVLPLTILILYIAVFAVRTESRHWMTTFIVAMLCGVAYFLFKVVRMYMTTGDQVSKYLGVNKFMTLFAALCLVTILVTIANAAVCYRNFGKGLKPQIEKESRETINATDTSRGRVLEID</sequence>